<accession>A0A9E7RTE2</accession>
<dbReference type="AlphaFoldDB" id="A0A9E7RTE2"/>
<dbReference type="PANTHER" id="PTHR21028:SF2">
    <property type="entry name" value="CYTH DOMAIN-CONTAINING PROTEIN"/>
    <property type="match status" value="1"/>
</dbReference>
<gene>
    <name evidence="3" type="primary">cyaB</name>
    <name evidence="3" type="ORF">N5910_00945</name>
    <name evidence="2" type="ORF">U2150_06990</name>
</gene>
<sequence length="176" mass="20570">MIEVEVKARVRDRDELVEKLRSLGAEMTRRDEQRDTYFNSPHRDFARTDEALRIRKTGGRAFITYKGPKIDERSKTRKELEMEVDDPETAAGILEALGFFRAREVIKVRETYRLGDFRASIDTVKGLGTYLEIEAELPEGRDYEGALNEIFGLYRKLGIEEGFERRSYLELLEELR</sequence>
<dbReference type="PROSITE" id="PS51707">
    <property type="entry name" value="CYTH"/>
    <property type="match status" value="1"/>
</dbReference>
<evidence type="ECO:0000259" key="1">
    <source>
        <dbReference type="PROSITE" id="PS51707"/>
    </source>
</evidence>
<feature type="domain" description="CYTH" evidence="1">
    <location>
        <begin position="1"/>
        <end position="174"/>
    </location>
</feature>
<organism evidence="3">
    <name type="scientific">Methanothermobacter wolfeii</name>
    <name type="common">Methanobacterium wolfei</name>
    <dbReference type="NCBI Taxonomy" id="145261"/>
    <lineage>
        <taxon>Archaea</taxon>
        <taxon>Methanobacteriati</taxon>
        <taxon>Methanobacteriota</taxon>
        <taxon>Methanomada group</taxon>
        <taxon>Methanobacteria</taxon>
        <taxon>Methanobacteriales</taxon>
        <taxon>Methanobacteriaceae</taxon>
        <taxon>Methanothermobacter</taxon>
    </lineage>
</organism>
<dbReference type="Pfam" id="PF01928">
    <property type="entry name" value="CYTH"/>
    <property type="match status" value="1"/>
</dbReference>
<dbReference type="Proteomes" id="UP001369247">
    <property type="component" value="Unassembled WGS sequence"/>
</dbReference>
<dbReference type="RefSeq" id="WP_191216326.1">
    <property type="nucleotide sequence ID" value="NZ_CP104550.1"/>
</dbReference>
<dbReference type="InterPro" id="IPR033469">
    <property type="entry name" value="CYTH-like_dom_sf"/>
</dbReference>
<dbReference type="GeneID" id="58977835"/>
<dbReference type="EMBL" id="CP104550">
    <property type="protein sequence ID" value="UXH31901.1"/>
    <property type="molecule type" value="Genomic_DNA"/>
</dbReference>
<dbReference type="InterPro" id="IPR023577">
    <property type="entry name" value="CYTH_domain"/>
</dbReference>
<dbReference type="CDD" id="cd07890">
    <property type="entry name" value="CYTH-like_AC_IV-like"/>
    <property type="match status" value="1"/>
</dbReference>
<dbReference type="Gene3D" id="2.40.320.10">
    <property type="entry name" value="Hypothetical Protein Pfu-838710-001"/>
    <property type="match status" value="1"/>
</dbReference>
<reference evidence="3" key="1">
    <citation type="submission" date="2022-09" db="EMBL/GenBank/DDBJ databases">
        <title>Characterization of three MwoI isoschizomers from sequenced genome and metagenomes.</title>
        <authorList>
            <person name="Fomenkov A."/>
            <person name="Xu S.Y."/>
            <person name="Roberts R.J."/>
        </authorList>
    </citation>
    <scope>NUCLEOTIDE SEQUENCE</scope>
    <source>
        <strain evidence="3">DSM 2970</strain>
    </source>
</reference>
<evidence type="ECO:0000313" key="3">
    <source>
        <dbReference type="EMBL" id="UXH31901.1"/>
    </source>
</evidence>
<proteinExistence type="predicted"/>
<dbReference type="InterPro" id="IPR008173">
    <property type="entry name" value="Adenylyl_cyclase_CyaB"/>
</dbReference>
<name>A0A9E7RTE2_METWO</name>
<dbReference type="NCBIfam" id="TIGR00318">
    <property type="entry name" value="cyaB"/>
    <property type="match status" value="1"/>
</dbReference>
<dbReference type="SMART" id="SM01118">
    <property type="entry name" value="CYTH"/>
    <property type="match status" value="1"/>
</dbReference>
<dbReference type="SUPFAM" id="SSF55154">
    <property type="entry name" value="CYTH-like phosphatases"/>
    <property type="match status" value="1"/>
</dbReference>
<dbReference type="PANTHER" id="PTHR21028">
    <property type="entry name" value="SI:CH211-156B7.4"/>
    <property type="match status" value="1"/>
</dbReference>
<evidence type="ECO:0000313" key="2">
    <source>
        <dbReference type="EMBL" id="MEJ8543232.1"/>
    </source>
</evidence>
<protein>
    <submittedName>
        <fullName evidence="3">Class IV adenylate cyclase</fullName>
    </submittedName>
</protein>
<dbReference type="Proteomes" id="UP001065373">
    <property type="component" value="Chromosome"/>
</dbReference>
<dbReference type="EMBL" id="JAXUHJ010000010">
    <property type="protein sequence ID" value="MEJ8543232.1"/>
    <property type="molecule type" value="Genomic_DNA"/>
</dbReference>
<keyword evidence="4" id="KW-1185">Reference proteome</keyword>
<evidence type="ECO:0000313" key="4">
    <source>
        <dbReference type="Proteomes" id="UP001369247"/>
    </source>
</evidence>
<reference evidence="2 4" key="2">
    <citation type="submission" date="2023-12" db="EMBL/GenBank/DDBJ databases">
        <title>Phenotypic and Genomic Characterization of Methanothermobacter wolfeii Strain BSEL, a CO2-Capturing Archaeon with Minimal Nutrient Requirements.</title>
        <authorList>
            <person name="Ale Enriquez F."/>
            <person name="Ahring B.K."/>
        </authorList>
    </citation>
    <scope>NUCLEOTIDE SEQUENCE [LARGE SCALE GENOMIC DNA]</scope>
    <source>
        <strain evidence="2 4">BSEL-1</strain>
    </source>
</reference>